<keyword evidence="2" id="KW-1185">Reference proteome</keyword>
<dbReference type="SUPFAM" id="SSF143011">
    <property type="entry name" value="RelE-like"/>
    <property type="match status" value="1"/>
</dbReference>
<organism evidence="1 2">
    <name type="scientific">Methanobacterium formicicum (strain DSM 3637 / PP1)</name>
    <dbReference type="NCBI Taxonomy" id="1204725"/>
    <lineage>
        <taxon>Archaea</taxon>
        <taxon>Methanobacteriati</taxon>
        <taxon>Methanobacteriota</taxon>
        <taxon>Methanomada group</taxon>
        <taxon>Methanobacteria</taxon>
        <taxon>Methanobacteriales</taxon>
        <taxon>Methanobacteriaceae</taxon>
        <taxon>Methanobacterium</taxon>
    </lineage>
</organism>
<comment type="caution">
    <text evidence="1">The sequence shown here is derived from an EMBL/GenBank/DDBJ whole genome shotgun (WGS) entry which is preliminary data.</text>
</comment>
<dbReference type="AlphaFoldDB" id="K2R5N9"/>
<name>K2R5N9_METFP</name>
<dbReference type="InterPro" id="IPR035093">
    <property type="entry name" value="RelE/ParE_toxin_dom_sf"/>
</dbReference>
<dbReference type="EMBL" id="AMPO01000002">
    <property type="protein sequence ID" value="EKF86547.1"/>
    <property type="molecule type" value="Genomic_DNA"/>
</dbReference>
<dbReference type="Proteomes" id="UP000007360">
    <property type="component" value="Unassembled WGS sequence"/>
</dbReference>
<evidence type="ECO:0008006" key="3">
    <source>
        <dbReference type="Google" id="ProtNLM"/>
    </source>
</evidence>
<evidence type="ECO:0000313" key="2">
    <source>
        <dbReference type="Proteomes" id="UP000007360"/>
    </source>
</evidence>
<proteinExistence type="predicted"/>
<evidence type="ECO:0000313" key="1">
    <source>
        <dbReference type="EMBL" id="EKF86547.1"/>
    </source>
</evidence>
<reference evidence="1 2" key="1">
    <citation type="journal article" date="2012" name="J. Bacteriol.">
        <title>Draft genome sequence of Methanobacterium formicicum DSM 3637, an archaebacterium isolated from the methane producer amoeba Pelomyxa palustris.</title>
        <authorList>
            <person name="Gutierrez G."/>
        </authorList>
    </citation>
    <scope>NUCLEOTIDE SEQUENCE [LARGE SCALE GENOMIC DNA]</scope>
    <source>
        <strain evidence="2">DSM 3637 / PP1</strain>
    </source>
</reference>
<gene>
    <name evidence="1" type="ORF">A994_03653</name>
</gene>
<protein>
    <recommendedName>
        <fullName evidence="3">Addiction module toxin RelE</fullName>
    </recommendedName>
</protein>
<dbReference type="Gene3D" id="3.30.2310.20">
    <property type="entry name" value="RelE-like"/>
    <property type="match status" value="1"/>
</dbReference>
<accession>K2R5N9</accession>
<sequence>MNNSFFLDFMYKIAFDPSFQTIMDKLKVKDPNGYNNVLSKIRQIAINLEFNPNHCKNLRAPLQNYKRVHVNKSFVIIFKVDTRNKLLIVYDYDHHNRVYKKSYD</sequence>